<dbReference type="FunFam" id="1.20.1250.20:FF:000013">
    <property type="entry name" value="MFS general substrate transporter"/>
    <property type="match status" value="1"/>
</dbReference>
<dbReference type="PANTHER" id="PTHR43791">
    <property type="entry name" value="PERMEASE-RELATED"/>
    <property type="match status" value="1"/>
</dbReference>
<feature type="transmembrane region" description="Helical" evidence="7">
    <location>
        <begin position="273"/>
        <end position="293"/>
    </location>
</feature>
<feature type="compositionally biased region" description="Low complexity" evidence="6">
    <location>
        <begin position="53"/>
        <end position="63"/>
    </location>
</feature>
<organism evidence="9 10">
    <name type="scientific">Kwoniella dendrophila CBS 6074</name>
    <dbReference type="NCBI Taxonomy" id="1295534"/>
    <lineage>
        <taxon>Eukaryota</taxon>
        <taxon>Fungi</taxon>
        <taxon>Dikarya</taxon>
        <taxon>Basidiomycota</taxon>
        <taxon>Agaricomycotina</taxon>
        <taxon>Tremellomycetes</taxon>
        <taxon>Tremellales</taxon>
        <taxon>Cryptococcaceae</taxon>
        <taxon>Kwoniella</taxon>
    </lineage>
</organism>
<dbReference type="SUPFAM" id="SSF103473">
    <property type="entry name" value="MFS general substrate transporter"/>
    <property type="match status" value="1"/>
</dbReference>
<sequence>MEKPSSRFSEDTSSSPTTITNTATRPEFKPRDSKFHEHIDITSPNSPRNSYDQNGNQNQNNKNFATKAGYEESLSLGQERRIRIEKKLKLKLDARFSILVIRHKLGAITDYYYAPFNPNRNYIDRNNAAAARLKGFEADLNLSDTEFQTLLSILYVGYILFQVPSNMLLNRIGRPSLYLPAAMLVWGMISVLTGITTNFHGALLTRFFLGIVEAAFLPGALFILSKWYKKDELSLRYTILYCGNLISNAFGSLIAAGVLANMDGKLGHAAWRWLFYIEGALTMFFALVAIPMLPDFPHNTKRGFTEEEIKVAQLRMLEDVGELDQDSSEEKWHSGLVMALSDWKIYILMLSLTACVTGLSFNIYFPTLTKTLGYGTTETLLLAAPPWVFSCLLAILNSWHSDRTQEKFWHSTWPLLMGIMGFIISMATKPSNKAARYVALFFQAGSYAGYIIMYTWMSSSFPRPPAKRAVALAFMNALSQTGNIAGSYVWPAKYGPTYLKSYGVVLAMFVTTIILNIWFRQILVSANRKLAEGERAFGEHGDTLEQAAKLESTTVRDAKQMQKGFRFLI</sequence>
<reference evidence="9 10" key="1">
    <citation type="submission" date="2024-01" db="EMBL/GenBank/DDBJ databases">
        <title>Comparative genomics of Cryptococcus and Kwoniella reveals pathogenesis evolution and contrasting modes of karyotype evolution via chromosome fusion or intercentromeric recombination.</title>
        <authorList>
            <person name="Coelho M.A."/>
            <person name="David-Palma M."/>
            <person name="Shea T."/>
            <person name="Bowers K."/>
            <person name="McGinley-Smith S."/>
            <person name="Mohammad A.W."/>
            <person name="Gnirke A."/>
            <person name="Yurkov A.M."/>
            <person name="Nowrousian M."/>
            <person name="Sun S."/>
            <person name="Cuomo C.A."/>
            <person name="Heitman J."/>
        </authorList>
    </citation>
    <scope>NUCLEOTIDE SEQUENCE [LARGE SCALE GENOMIC DNA]</scope>
    <source>
        <strain evidence="9 10">CBS 6074</strain>
    </source>
</reference>
<dbReference type="Proteomes" id="UP001355207">
    <property type="component" value="Chromosome 10"/>
</dbReference>
<feature type="transmembrane region" description="Helical" evidence="7">
    <location>
        <begin position="434"/>
        <end position="457"/>
    </location>
</feature>
<feature type="domain" description="Major facilitator superfamily (MFS) profile" evidence="8">
    <location>
        <begin position="90"/>
        <end position="528"/>
    </location>
</feature>
<keyword evidence="3 7" id="KW-0812">Transmembrane</keyword>
<proteinExistence type="predicted"/>
<dbReference type="InterPro" id="IPR020846">
    <property type="entry name" value="MFS_dom"/>
</dbReference>
<keyword evidence="5 7" id="KW-0472">Membrane</keyword>
<dbReference type="AlphaFoldDB" id="A0AAX4K3Z6"/>
<name>A0AAX4K3Z6_9TREE</name>
<feature type="compositionally biased region" description="Polar residues" evidence="6">
    <location>
        <begin position="42"/>
        <end position="52"/>
    </location>
</feature>
<evidence type="ECO:0000256" key="6">
    <source>
        <dbReference type="SAM" id="MobiDB-lite"/>
    </source>
</evidence>
<dbReference type="FunFam" id="1.20.1250.20:FF:000057">
    <property type="entry name" value="MFS general substrate transporter"/>
    <property type="match status" value="1"/>
</dbReference>
<evidence type="ECO:0000256" key="5">
    <source>
        <dbReference type="ARBA" id="ARBA00023136"/>
    </source>
</evidence>
<dbReference type="PROSITE" id="PS50850">
    <property type="entry name" value="MFS"/>
    <property type="match status" value="1"/>
</dbReference>
<protein>
    <recommendedName>
        <fullName evidence="8">Major facilitator superfamily (MFS) profile domain-containing protein</fullName>
    </recommendedName>
</protein>
<feature type="compositionally biased region" description="Polar residues" evidence="6">
    <location>
        <begin position="11"/>
        <end position="24"/>
    </location>
</feature>
<accession>A0AAX4K3Z6</accession>
<evidence type="ECO:0000313" key="9">
    <source>
        <dbReference type="EMBL" id="WWC92441.1"/>
    </source>
</evidence>
<feature type="transmembrane region" description="Helical" evidence="7">
    <location>
        <begin position="207"/>
        <end position="225"/>
    </location>
</feature>
<evidence type="ECO:0000256" key="7">
    <source>
        <dbReference type="SAM" id="Phobius"/>
    </source>
</evidence>
<dbReference type="GO" id="GO:0016020">
    <property type="term" value="C:membrane"/>
    <property type="evidence" value="ECO:0007669"/>
    <property type="project" value="UniProtKB-SubCell"/>
</dbReference>
<dbReference type="InterPro" id="IPR036259">
    <property type="entry name" value="MFS_trans_sf"/>
</dbReference>
<evidence type="ECO:0000256" key="1">
    <source>
        <dbReference type="ARBA" id="ARBA00004141"/>
    </source>
</evidence>
<feature type="transmembrane region" description="Helical" evidence="7">
    <location>
        <begin position="237"/>
        <end position="261"/>
    </location>
</feature>
<comment type="subcellular location">
    <subcellularLocation>
        <location evidence="1">Membrane</location>
        <topology evidence="1">Multi-pass membrane protein</topology>
    </subcellularLocation>
</comment>
<evidence type="ECO:0000256" key="3">
    <source>
        <dbReference type="ARBA" id="ARBA00022692"/>
    </source>
</evidence>
<feature type="transmembrane region" description="Helical" evidence="7">
    <location>
        <begin position="469"/>
        <end position="490"/>
    </location>
</feature>
<feature type="region of interest" description="Disordered" evidence="6">
    <location>
        <begin position="1"/>
        <end position="63"/>
    </location>
</feature>
<keyword evidence="4 7" id="KW-1133">Transmembrane helix</keyword>
<feature type="transmembrane region" description="Helical" evidence="7">
    <location>
        <begin position="377"/>
        <end position="396"/>
    </location>
</feature>
<dbReference type="RefSeq" id="XP_066079203.1">
    <property type="nucleotide sequence ID" value="XM_066223106.1"/>
</dbReference>
<dbReference type="PANTHER" id="PTHR43791:SF6">
    <property type="entry name" value="TRANSPORTER, PUTATIVE (AFU_ORTHOLOGUE AFUA_1G16690)-RELATED"/>
    <property type="match status" value="1"/>
</dbReference>
<gene>
    <name evidence="9" type="ORF">L201_007399</name>
</gene>
<dbReference type="InterPro" id="IPR011701">
    <property type="entry name" value="MFS"/>
</dbReference>
<dbReference type="Gene3D" id="1.20.1250.20">
    <property type="entry name" value="MFS general substrate transporter like domains"/>
    <property type="match status" value="2"/>
</dbReference>
<feature type="transmembrane region" description="Helical" evidence="7">
    <location>
        <begin position="408"/>
        <end position="428"/>
    </location>
</feature>
<dbReference type="GO" id="GO:0022857">
    <property type="term" value="F:transmembrane transporter activity"/>
    <property type="evidence" value="ECO:0007669"/>
    <property type="project" value="InterPro"/>
</dbReference>
<keyword evidence="2" id="KW-0813">Transport</keyword>
<evidence type="ECO:0000256" key="2">
    <source>
        <dbReference type="ARBA" id="ARBA00022448"/>
    </source>
</evidence>
<dbReference type="EMBL" id="CP144107">
    <property type="protein sequence ID" value="WWC92441.1"/>
    <property type="molecule type" value="Genomic_DNA"/>
</dbReference>
<dbReference type="GeneID" id="91098068"/>
<evidence type="ECO:0000313" key="10">
    <source>
        <dbReference type="Proteomes" id="UP001355207"/>
    </source>
</evidence>
<dbReference type="Pfam" id="PF07690">
    <property type="entry name" value="MFS_1"/>
    <property type="match status" value="1"/>
</dbReference>
<evidence type="ECO:0000256" key="4">
    <source>
        <dbReference type="ARBA" id="ARBA00022989"/>
    </source>
</evidence>
<evidence type="ECO:0000259" key="8">
    <source>
        <dbReference type="PROSITE" id="PS50850"/>
    </source>
</evidence>
<feature type="compositionally biased region" description="Basic and acidic residues" evidence="6">
    <location>
        <begin position="26"/>
        <end position="40"/>
    </location>
</feature>
<feature type="compositionally biased region" description="Basic and acidic residues" evidence="6">
    <location>
        <begin position="1"/>
        <end position="10"/>
    </location>
</feature>
<keyword evidence="10" id="KW-1185">Reference proteome</keyword>
<feature type="transmembrane region" description="Helical" evidence="7">
    <location>
        <begin position="177"/>
        <end position="195"/>
    </location>
</feature>
<feature type="transmembrane region" description="Helical" evidence="7">
    <location>
        <begin position="345"/>
        <end position="365"/>
    </location>
</feature>
<feature type="transmembrane region" description="Helical" evidence="7">
    <location>
        <begin position="502"/>
        <end position="519"/>
    </location>
</feature>